<dbReference type="Gene3D" id="3.40.50.300">
    <property type="entry name" value="P-loop containing nucleotide triphosphate hydrolases"/>
    <property type="match status" value="1"/>
</dbReference>
<name>A0A437RSH7_9BURK</name>
<dbReference type="EMBL" id="SACR01000001">
    <property type="protein sequence ID" value="RVU49691.1"/>
    <property type="molecule type" value="Genomic_DNA"/>
</dbReference>
<sequence length="231" mass="25065">MSHIHFIGGEKGGVGKSLLARVLAQHFIDRNQPFIGFDTDRSHGALLRYYADYAAPLPLDGHDSLDPVIEAATAEPGRRVLVDLAAQTQAPLLRWLDEAAVPTLAQELGLKMTYWHVMDAGRDSADLLGRWLDGATGGAAGLPLVMVLNEVRGDGFEQLEASGLVPRAQAQGARSLRLRKLPDSLLQKVDAKGQSFWAATQAATSGLGLLDRQRLKLWLQRTQAELATLDI</sequence>
<dbReference type="InterPro" id="IPR027417">
    <property type="entry name" value="P-loop_NTPase"/>
</dbReference>
<evidence type="ECO:0000313" key="1">
    <source>
        <dbReference type="EMBL" id="RVU49691.1"/>
    </source>
</evidence>
<dbReference type="Proteomes" id="UP000285575">
    <property type="component" value="Unassembled WGS sequence"/>
</dbReference>
<accession>A0A437RSH7</accession>
<dbReference type="AlphaFoldDB" id="A0A437RSH7"/>
<keyword evidence="2" id="KW-1185">Reference proteome</keyword>
<gene>
    <name evidence="1" type="ORF">EOE66_03815</name>
</gene>
<comment type="caution">
    <text evidence="1">The sequence shown here is derived from an EMBL/GenBank/DDBJ whole genome shotgun (WGS) entry which is preliminary data.</text>
</comment>
<evidence type="ECO:0000313" key="2">
    <source>
        <dbReference type="Proteomes" id="UP000285575"/>
    </source>
</evidence>
<dbReference type="SUPFAM" id="SSF52540">
    <property type="entry name" value="P-loop containing nucleoside triphosphate hydrolases"/>
    <property type="match status" value="1"/>
</dbReference>
<protein>
    <submittedName>
        <fullName evidence="1">Mobilization protein</fullName>
    </submittedName>
</protein>
<dbReference type="OrthoDB" id="69313at2"/>
<organism evidence="1 2">
    <name type="scientific">Rubrivivax rivuli</name>
    <dbReference type="NCBI Taxonomy" id="1862385"/>
    <lineage>
        <taxon>Bacteria</taxon>
        <taxon>Pseudomonadati</taxon>
        <taxon>Pseudomonadota</taxon>
        <taxon>Betaproteobacteria</taxon>
        <taxon>Burkholderiales</taxon>
        <taxon>Sphaerotilaceae</taxon>
        <taxon>Rubrivivax</taxon>
    </lineage>
</organism>
<proteinExistence type="predicted"/>
<dbReference type="RefSeq" id="WP_128227324.1">
    <property type="nucleotide sequence ID" value="NZ_SACR01000001.1"/>
</dbReference>
<reference evidence="1 2" key="1">
    <citation type="submission" date="2019-01" db="EMBL/GenBank/DDBJ databases">
        <authorList>
            <person name="Chen W.-M."/>
        </authorList>
    </citation>
    <scope>NUCLEOTIDE SEQUENCE [LARGE SCALE GENOMIC DNA]</scope>
    <source>
        <strain evidence="1 2">KYPY4</strain>
    </source>
</reference>